<reference key="2">
    <citation type="submission" date="2011-08" db="EMBL/GenBank/DDBJ databases">
        <title>Genome sequence of Naumovozyma castellii.</title>
        <authorList>
            <person name="Gordon J.L."/>
            <person name="Armisen D."/>
            <person name="Proux-Wera E."/>
            <person name="OhEigeartaigh S.S."/>
            <person name="Byrne K.P."/>
            <person name="Wolfe K.H."/>
        </authorList>
    </citation>
    <scope>NUCLEOTIDE SEQUENCE</scope>
    <source>
        <strain>Type strain:CBS 4309</strain>
    </source>
</reference>
<dbReference type="SUPFAM" id="SSF53335">
    <property type="entry name" value="S-adenosyl-L-methionine-dependent methyltransferases"/>
    <property type="match status" value="1"/>
</dbReference>
<dbReference type="AlphaFoldDB" id="G0VC90"/>
<dbReference type="GO" id="GO:0008757">
    <property type="term" value="F:S-adenosylmethionine-dependent methyltransferase activity"/>
    <property type="evidence" value="ECO:0007669"/>
    <property type="project" value="InterPro"/>
</dbReference>
<proteinExistence type="predicted"/>
<sequence length="444" mass="51696">MGSNYPTILVTILAIGMSFLRKYKPFQIWISKQIETSLTKNLSPYRKYKITTPGLHIIKNTSDLRGIGATLFDISEALTQLQEYKVRGRRSNDVMYQRTLELTEEQTRQLDGINYYQKIKSVNTAIDGNYEVIEKIVEQTLKQLVLLNSENDDTSNEEVLKTLCGEFGYMLDVQKRDVTWVGTKNVILNGSSNQGRVSEAVSHLCRDWSQAFECERKPLTQYMKNQLRYDTLSKNTLVLVPGAGVGHLPYFIANEFPTFDVDSIELSTLMYICNEFALHSSKDVKIRPFNLSYSGQVDTEKQCRSIELKLSTIKQPKNLRVLLEDFRKYSPSKVRYENIVVCSEYFIDTAENMFEYFEAIEHLKKYCDHLHWINVGPLKYGTRPLVQFTVEELTKLRELRGWKDVHHCYETSQKQLNGYLTDYESLYQGYYGLVKFHSRFQEDK</sequence>
<dbReference type="RefSeq" id="XP_003675466.1">
    <property type="nucleotide sequence ID" value="XM_003675418.1"/>
</dbReference>
<dbReference type="InterPro" id="IPR012901">
    <property type="entry name" value="CARME"/>
</dbReference>
<dbReference type="Proteomes" id="UP000001640">
    <property type="component" value="Chromosome 3"/>
</dbReference>
<dbReference type="HOGENOM" id="CLU_030612_3_0_1"/>
<dbReference type="OMA" id="SMWQGYY"/>
<dbReference type="PANTHER" id="PTHR12303">
    <property type="entry name" value="CARNOSINE N-METHYLTRANSFERASE"/>
    <property type="match status" value="1"/>
</dbReference>
<dbReference type="KEGG" id="ncs:NCAS_0C01090"/>
<accession>G0VC90</accession>
<keyword evidence="2" id="KW-1185">Reference proteome</keyword>
<organism evidence="1 2">
    <name type="scientific">Naumovozyma castellii</name>
    <name type="common">Yeast</name>
    <name type="synonym">Saccharomyces castellii</name>
    <dbReference type="NCBI Taxonomy" id="27288"/>
    <lineage>
        <taxon>Eukaryota</taxon>
        <taxon>Fungi</taxon>
        <taxon>Dikarya</taxon>
        <taxon>Ascomycota</taxon>
        <taxon>Saccharomycotina</taxon>
        <taxon>Saccharomycetes</taxon>
        <taxon>Saccharomycetales</taxon>
        <taxon>Saccharomycetaceae</taxon>
        <taxon>Naumovozyma</taxon>
    </lineage>
</organism>
<name>G0VC90_NAUCA</name>
<dbReference type="PANTHER" id="PTHR12303:SF11">
    <property type="entry name" value="AER338CP"/>
    <property type="match status" value="1"/>
</dbReference>
<dbReference type="OrthoDB" id="978at2759"/>
<gene>
    <name evidence="1" type="primary">NCAS0C01090</name>
    <name evidence="1" type="ordered locus">NCAS_0C01090</name>
</gene>
<evidence type="ECO:0000313" key="2">
    <source>
        <dbReference type="Proteomes" id="UP000001640"/>
    </source>
</evidence>
<dbReference type="GeneID" id="96902683"/>
<dbReference type="InParanoid" id="G0VC90"/>
<dbReference type="EMBL" id="HE576754">
    <property type="protein sequence ID" value="CCC69099.1"/>
    <property type="molecule type" value="Genomic_DNA"/>
</dbReference>
<dbReference type="Pfam" id="PF07942">
    <property type="entry name" value="CARME"/>
    <property type="match status" value="1"/>
</dbReference>
<reference evidence="1 2" key="1">
    <citation type="journal article" date="2011" name="Proc. Natl. Acad. Sci. U.S.A.">
        <title>Evolutionary erosion of yeast sex chromosomes by mating-type switching accidents.</title>
        <authorList>
            <person name="Gordon J.L."/>
            <person name="Armisen D."/>
            <person name="Proux-Wera E."/>
            <person name="Oheigeartaigh S.S."/>
            <person name="Byrne K.P."/>
            <person name="Wolfe K.H."/>
        </authorList>
    </citation>
    <scope>NUCLEOTIDE SEQUENCE [LARGE SCALE GENOMIC DNA]</scope>
    <source>
        <strain evidence="2">ATCC 76901 / BCRC 22586 / CBS 4309 / NBRC 1992 / NRRL Y-12630</strain>
    </source>
</reference>
<dbReference type="eggNOG" id="KOG2798">
    <property type="taxonomic scope" value="Eukaryota"/>
</dbReference>
<dbReference type="InterPro" id="IPR029063">
    <property type="entry name" value="SAM-dependent_MTases_sf"/>
</dbReference>
<dbReference type="SMART" id="SM01296">
    <property type="entry name" value="N2227"/>
    <property type="match status" value="1"/>
</dbReference>
<protein>
    <submittedName>
        <fullName evidence="1">Uncharacterized protein</fullName>
    </submittedName>
</protein>
<dbReference type="FunCoup" id="G0VC90">
    <property type="interactions" value="72"/>
</dbReference>
<dbReference type="STRING" id="1064592.G0VC90"/>
<evidence type="ECO:0000313" key="1">
    <source>
        <dbReference type="EMBL" id="CCC69099.1"/>
    </source>
</evidence>